<reference evidence="2 3" key="1">
    <citation type="submission" date="2020-10" db="EMBL/GenBank/DDBJ databases">
        <title>Degradation of 1,4-Dioxane by Xanthobacter sp. YN2, via a Novel Group-2 Soluble Di-Iron Monooxygenase.</title>
        <authorList>
            <person name="Ma F."/>
            <person name="Wang Y."/>
            <person name="Yang J."/>
            <person name="Guo H."/>
            <person name="Su D."/>
            <person name="Yu L."/>
        </authorList>
    </citation>
    <scope>NUCLEOTIDE SEQUENCE [LARGE SCALE GENOMIC DNA]</scope>
    <source>
        <strain evidence="2 3">YN2</strain>
    </source>
</reference>
<dbReference type="RefSeq" id="WP_203191464.1">
    <property type="nucleotide sequence ID" value="NZ_CP063362.1"/>
</dbReference>
<name>A0A974PJ97_9HYPH</name>
<gene>
    <name evidence="2" type="ORF">EZH22_15470</name>
</gene>
<dbReference type="KEGG" id="xdi:EZH22_15470"/>
<evidence type="ECO:0000313" key="3">
    <source>
        <dbReference type="Proteomes" id="UP000596427"/>
    </source>
</evidence>
<dbReference type="EMBL" id="CP063362">
    <property type="protein sequence ID" value="QRG04588.1"/>
    <property type="molecule type" value="Genomic_DNA"/>
</dbReference>
<proteinExistence type="predicted"/>
<dbReference type="InterPro" id="IPR006311">
    <property type="entry name" value="TAT_signal"/>
</dbReference>
<evidence type="ECO:0000256" key="1">
    <source>
        <dbReference type="SAM" id="SignalP"/>
    </source>
</evidence>
<dbReference type="Proteomes" id="UP000596427">
    <property type="component" value="Chromosome"/>
</dbReference>
<organism evidence="2 3">
    <name type="scientific">Xanthobacter dioxanivorans</name>
    <dbReference type="NCBI Taxonomy" id="2528964"/>
    <lineage>
        <taxon>Bacteria</taxon>
        <taxon>Pseudomonadati</taxon>
        <taxon>Pseudomonadota</taxon>
        <taxon>Alphaproteobacteria</taxon>
        <taxon>Hyphomicrobiales</taxon>
        <taxon>Xanthobacteraceae</taxon>
        <taxon>Xanthobacter</taxon>
    </lineage>
</organism>
<dbReference type="PROSITE" id="PS51318">
    <property type="entry name" value="TAT"/>
    <property type="match status" value="1"/>
</dbReference>
<feature type="chain" id="PRO_5037676364" evidence="1">
    <location>
        <begin position="22"/>
        <end position="90"/>
    </location>
</feature>
<evidence type="ECO:0000313" key="2">
    <source>
        <dbReference type="EMBL" id="QRG04588.1"/>
    </source>
</evidence>
<feature type="signal peptide" evidence="1">
    <location>
        <begin position="1"/>
        <end position="21"/>
    </location>
</feature>
<keyword evidence="1" id="KW-0732">Signal</keyword>
<protein>
    <submittedName>
        <fullName evidence="2">Uncharacterized protein</fullName>
    </submittedName>
</protein>
<keyword evidence="3" id="KW-1185">Reference proteome</keyword>
<sequence length="90" mass="9768">MHERTSSRRAMLRLASIAAGAAVAAASAQSAKAYQGNMERAIGELEIALRSLREATPDKGGHRERAMELIRQAMHEVQSGIDYAARKFGD</sequence>
<dbReference type="AlphaFoldDB" id="A0A974PJ97"/>
<accession>A0A974PJ97</accession>